<keyword evidence="7" id="KW-1185">Reference proteome</keyword>
<dbReference type="PANTHER" id="PTHR46796:SF13">
    <property type="entry name" value="HTH-TYPE TRANSCRIPTIONAL ACTIVATOR RHAS"/>
    <property type="match status" value="1"/>
</dbReference>
<protein>
    <submittedName>
        <fullName evidence="6">Helix-turn-helix domain-containing protein</fullName>
    </submittedName>
</protein>
<feature type="domain" description="HTH araC/xylS-type" evidence="5">
    <location>
        <begin position="162"/>
        <end position="260"/>
    </location>
</feature>
<keyword evidence="3" id="KW-0804">Transcription</keyword>
<dbReference type="InterPro" id="IPR009057">
    <property type="entry name" value="Homeodomain-like_sf"/>
</dbReference>
<dbReference type="SMART" id="SM00342">
    <property type="entry name" value="HTH_ARAC"/>
    <property type="match status" value="1"/>
</dbReference>
<dbReference type="InterPro" id="IPR050204">
    <property type="entry name" value="AraC_XylS_family_regulators"/>
</dbReference>
<accession>A0ABT9IN72</accession>
<reference evidence="6 7" key="1">
    <citation type="submission" date="2023-08" db="EMBL/GenBank/DDBJ databases">
        <title>Arthrobacter horti sp. nov., isolated from forest soil.</title>
        <authorList>
            <person name="Park M."/>
        </authorList>
    </citation>
    <scope>NUCLEOTIDE SEQUENCE [LARGE SCALE GENOMIC DNA]</scope>
    <source>
        <strain evidence="6 7">YJM1</strain>
    </source>
</reference>
<dbReference type="Proteomes" id="UP001232725">
    <property type="component" value="Unassembled WGS sequence"/>
</dbReference>
<dbReference type="RefSeq" id="WP_305995608.1">
    <property type="nucleotide sequence ID" value="NZ_JAVALS010000002.1"/>
</dbReference>
<evidence type="ECO:0000256" key="2">
    <source>
        <dbReference type="ARBA" id="ARBA00023125"/>
    </source>
</evidence>
<dbReference type="InterPro" id="IPR018062">
    <property type="entry name" value="HTH_AraC-typ_CS"/>
</dbReference>
<feature type="region of interest" description="Disordered" evidence="4">
    <location>
        <begin position="253"/>
        <end position="275"/>
    </location>
</feature>
<dbReference type="PROSITE" id="PS01124">
    <property type="entry name" value="HTH_ARAC_FAMILY_2"/>
    <property type="match status" value="1"/>
</dbReference>
<dbReference type="InterPro" id="IPR018060">
    <property type="entry name" value="HTH_AraC"/>
</dbReference>
<keyword evidence="2" id="KW-0238">DNA-binding</keyword>
<gene>
    <name evidence="6" type="ORF">Q9R02_05285</name>
</gene>
<evidence type="ECO:0000313" key="6">
    <source>
        <dbReference type="EMBL" id="MDP5226565.1"/>
    </source>
</evidence>
<evidence type="ECO:0000256" key="1">
    <source>
        <dbReference type="ARBA" id="ARBA00023015"/>
    </source>
</evidence>
<dbReference type="PRINTS" id="PR00032">
    <property type="entry name" value="HTHARAC"/>
</dbReference>
<dbReference type="Gene3D" id="1.10.10.60">
    <property type="entry name" value="Homeodomain-like"/>
    <property type="match status" value="1"/>
</dbReference>
<comment type="caution">
    <text evidence="6">The sequence shown here is derived from an EMBL/GenBank/DDBJ whole genome shotgun (WGS) entry which is preliminary data.</text>
</comment>
<evidence type="ECO:0000256" key="4">
    <source>
        <dbReference type="SAM" id="MobiDB-lite"/>
    </source>
</evidence>
<dbReference type="Pfam" id="PF20240">
    <property type="entry name" value="DUF6597"/>
    <property type="match status" value="1"/>
</dbReference>
<keyword evidence="1" id="KW-0805">Transcription regulation</keyword>
<proteinExistence type="predicted"/>
<evidence type="ECO:0000313" key="7">
    <source>
        <dbReference type="Proteomes" id="UP001232725"/>
    </source>
</evidence>
<sequence>MADVVSKGHLNPGVPGVRMERFALARPGEPLAEVVRHLWFGRWSLPPGVVRPQRVLSYPAANLVIMPQGALLAGLGTAVAVQELSGESWVLGALLRPAATRLFTDEEPKALIGARRPLPEAPVSEVSELVHDAGAQDALAAIVRVWLAPVAERMDDRMRLCNDVCRLAEDDGSLTRVDELADRAGLPLRTLDRLVRDHVGVSPKWLLDCRRLQEAATILYADPDVRLADLALRLGFSDQAHFARSYRRVVGETPSQTRQAGNAARAVSSAPPRLR</sequence>
<dbReference type="InterPro" id="IPR020449">
    <property type="entry name" value="Tscrpt_reg_AraC-type_HTH"/>
</dbReference>
<name>A0ABT9IN72_9MICC</name>
<organism evidence="6 7">
    <name type="scientific">Arthrobacter horti</name>
    <dbReference type="NCBI Taxonomy" id="3068273"/>
    <lineage>
        <taxon>Bacteria</taxon>
        <taxon>Bacillati</taxon>
        <taxon>Actinomycetota</taxon>
        <taxon>Actinomycetes</taxon>
        <taxon>Micrococcales</taxon>
        <taxon>Micrococcaceae</taxon>
        <taxon>Arthrobacter</taxon>
    </lineage>
</organism>
<dbReference type="PROSITE" id="PS00041">
    <property type="entry name" value="HTH_ARAC_FAMILY_1"/>
    <property type="match status" value="1"/>
</dbReference>
<evidence type="ECO:0000259" key="5">
    <source>
        <dbReference type="PROSITE" id="PS01124"/>
    </source>
</evidence>
<dbReference type="EMBL" id="JAVALS010000002">
    <property type="protein sequence ID" value="MDP5226565.1"/>
    <property type="molecule type" value="Genomic_DNA"/>
</dbReference>
<evidence type="ECO:0000256" key="3">
    <source>
        <dbReference type="ARBA" id="ARBA00023163"/>
    </source>
</evidence>
<dbReference type="Pfam" id="PF12833">
    <property type="entry name" value="HTH_18"/>
    <property type="match status" value="1"/>
</dbReference>
<dbReference type="InterPro" id="IPR046532">
    <property type="entry name" value="DUF6597"/>
</dbReference>
<dbReference type="PANTHER" id="PTHR46796">
    <property type="entry name" value="HTH-TYPE TRANSCRIPTIONAL ACTIVATOR RHAS-RELATED"/>
    <property type="match status" value="1"/>
</dbReference>
<dbReference type="SUPFAM" id="SSF46689">
    <property type="entry name" value="Homeodomain-like"/>
    <property type="match status" value="1"/>
</dbReference>